<protein>
    <submittedName>
        <fullName evidence="1">Putative YD-repeat containing protein</fullName>
    </submittedName>
</protein>
<dbReference type="HOGENOM" id="CLU_543689_0_0_6"/>
<keyword evidence="2" id="KW-1185">Reference proteome</keyword>
<dbReference type="STRING" id="663321.REG_0599"/>
<dbReference type="EMBL" id="GL379589">
    <property type="protein sequence ID" value="EFL92755.1"/>
    <property type="molecule type" value="Genomic_DNA"/>
</dbReference>
<proteinExistence type="predicted"/>
<gene>
    <name evidence="1" type="ORF">REG_0599</name>
</gene>
<dbReference type="AlphaFoldDB" id="E0WRJ5"/>
<evidence type="ECO:0000313" key="1">
    <source>
        <dbReference type="EMBL" id="EFL92755.1"/>
    </source>
</evidence>
<dbReference type="PANTHER" id="PTHR32305:SF15">
    <property type="entry name" value="PROTEIN RHSA-RELATED"/>
    <property type="match status" value="1"/>
</dbReference>
<dbReference type="Gene3D" id="2.40.128.720">
    <property type="match status" value="1"/>
</dbReference>
<dbReference type="InterPro" id="IPR050708">
    <property type="entry name" value="T6SS_VgrG/RHS"/>
</dbReference>
<evidence type="ECO:0000313" key="2">
    <source>
        <dbReference type="Proteomes" id="UP000005726"/>
    </source>
</evidence>
<dbReference type="PANTHER" id="PTHR32305">
    <property type="match status" value="1"/>
</dbReference>
<name>E0WRJ5_9ENTR</name>
<accession>E0WRJ5</accession>
<organism evidence="1 2">
    <name type="scientific">Candidatus Regiella insecticola LSR1</name>
    <dbReference type="NCBI Taxonomy" id="663321"/>
    <lineage>
        <taxon>Bacteria</taxon>
        <taxon>Pseudomonadati</taxon>
        <taxon>Pseudomonadota</taxon>
        <taxon>Gammaproteobacteria</taxon>
        <taxon>Enterobacterales</taxon>
        <taxon>Enterobacteriaceae</taxon>
        <taxon>aphid secondary symbionts</taxon>
        <taxon>Candidatus Regiella</taxon>
    </lineage>
</organism>
<dbReference type="Proteomes" id="UP000005726">
    <property type="component" value="Unassembled WGS sequence"/>
</dbReference>
<reference evidence="1" key="1">
    <citation type="journal article" date="2009" name="Environ. Microbiol.">
        <title>Dynamics of genome evolution in facultative symbionts of aphids.</title>
        <authorList>
            <person name="Degnan P.H."/>
            <person name="Leonardo T.E."/>
            <person name="Cass B.N."/>
            <person name="Hurwitz B."/>
            <person name="Stern D."/>
            <person name="Gibbs R.A."/>
            <person name="Richards S."/>
            <person name="Moran N.A."/>
        </authorList>
    </citation>
    <scope>NUCLEOTIDE SEQUENCE [LARGE SCALE GENOMIC DNA]</scope>
    <source>
        <strain evidence="1">LSR1</strain>
    </source>
</reference>
<sequence length="501" mass="57812">MHNITLHIKLINIQFYLYKKSNNGSSYMNQYLSHTNTLALIAGGPFPTISMQDYRSLNAINKMIVDKTAQLHRYNNDTSSAIGAEKKYKIVDDNAHIHIQEFKDNKLINVFILNYIDDNFIGYEEVINKYDKNNQLVSCSRSTYDINNHFTYRVVSHYNTRGELVNTVKTLFEYDSSDVMTGSLELKYDANNQLIQKVKSKYDLTERGMSIRKREFNYDTKGLMTDSSEAVYDAQGLLTYHTQSEYNANKKMVKQINSEFDYDPKGRLLTENQIHYDADNQPTEYVKNFQDYGTEGRLLKKSTSRYDPKGVLIGTAEVKYQYDANGQLVSQQEAEYDADKKIVGTNSMTFNYDAEGNLLTIRHEFTDQKDKLIHLIESKYDDDNQFIGRSEVDYFYDSEGKLFKKCTEHYDANQKLINSFFLTKENTEAPLTTNATESEVNQSDLLTNADSKNKEVNLMDTLIAEIHGWANPEKINLFNVMSNVPNAFLPTLPTLLVNRFN</sequence>